<comment type="caution">
    <text evidence="2">The sequence shown here is derived from an EMBL/GenBank/DDBJ whole genome shotgun (WGS) entry which is preliminary data.</text>
</comment>
<dbReference type="RefSeq" id="WP_079426070.1">
    <property type="nucleotide sequence ID" value="NZ_MZGV01000039.1"/>
</dbReference>
<reference evidence="2 3" key="1">
    <citation type="submission" date="2017-03" db="EMBL/GenBank/DDBJ databases">
        <title>Genome sequence of Clostridium oryzae DSM 28571.</title>
        <authorList>
            <person name="Poehlein A."/>
            <person name="Daniel R."/>
        </authorList>
    </citation>
    <scope>NUCLEOTIDE SEQUENCE [LARGE SCALE GENOMIC DNA]</scope>
    <source>
        <strain evidence="2 3">DSM 28571</strain>
    </source>
</reference>
<proteinExistence type="predicted"/>
<dbReference type="InterPro" id="IPR027417">
    <property type="entry name" value="P-loop_NTPase"/>
</dbReference>
<dbReference type="EMBL" id="MZGV01000039">
    <property type="protein sequence ID" value="OPJ59763.1"/>
    <property type="molecule type" value="Genomic_DNA"/>
</dbReference>
<sequence>MWNHANDDTSQERKANSNIFKNGIVDTIDLVLPDGLIEKKDFIYLGPQKLCRIFALQTLPRNMYVGILNELFDLGNIDVSSYIENIPDGEVISRLTDKYSKIESNLEIKTRRGEIIDYAEKLAAEDLDALREAIQTNKEKMFYIQTLITVWGKNEQELNDRCDLMKDVCARKSMYPRVLILNQADGFTSALPFMNIKYSRNLRNITTGALSCLIPTGNTELTHKSGIYLGENMFTNSSIFYDNFIGAPTVTNPHMMIVGMAGAGKSVLEKLITFRGAAKGEWDIILDPEEEYKKVVDKLGGQYLVIKPGEKSGINPFDLEAEDDGKGGQTIDIYGKLSEIRELLSMFMEKFRGYGLKGQEITTVEEVVKSLYSKRGITREPESLYEESSSDIDGKFYTGKIKKHMPTLGEMRSELEKSDQVSELSEMMKIITNDGSMSFFDCESSIDLSRRVVGISLKHISDEFTKFFATVNILSWIWSKFSNWKYKNICKRVVVDEGWLFAKYEHSAAFLEEIARRGRKYRISLVISSQMINEFLSSEAGKAVIHQCATKIIMKQDASVAREVSDFFKLSSRCKEFLSTFTSGQALLLTEQNTVIMQVIPFEFEWEYIRT</sequence>
<dbReference type="OrthoDB" id="9804380at2"/>
<evidence type="ECO:0000313" key="3">
    <source>
        <dbReference type="Proteomes" id="UP000190080"/>
    </source>
</evidence>
<dbReference type="InterPro" id="IPR051162">
    <property type="entry name" value="T4SS_component"/>
</dbReference>
<dbReference type="AlphaFoldDB" id="A0A1V4III7"/>
<dbReference type="PANTHER" id="PTHR30121:SF6">
    <property type="entry name" value="SLR6007 PROTEIN"/>
    <property type="match status" value="1"/>
</dbReference>
<dbReference type="Proteomes" id="UP000190080">
    <property type="component" value="Unassembled WGS sequence"/>
</dbReference>
<dbReference type="Gene3D" id="3.40.50.300">
    <property type="entry name" value="P-loop containing nucleotide triphosphate hydrolases"/>
    <property type="match status" value="1"/>
</dbReference>
<evidence type="ECO:0000313" key="2">
    <source>
        <dbReference type="EMBL" id="OPJ59763.1"/>
    </source>
</evidence>
<protein>
    <submittedName>
        <fullName evidence="2">AAA-like domain protein</fullName>
    </submittedName>
</protein>
<gene>
    <name evidence="2" type="ORF">CLORY_31080</name>
</gene>
<dbReference type="InterPro" id="IPR043964">
    <property type="entry name" value="P-loop_TraG"/>
</dbReference>
<organism evidence="2 3">
    <name type="scientific">Clostridium oryzae</name>
    <dbReference type="NCBI Taxonomy" id="1450648"/>
    <lineage>
        <taxon>Bacteria</taxon>
        <taxon>Bacillati</taxon>
        <taxon>Bacillota</taxon>
        <taxon>Clostridia</taxon>
        <taxon>Eubacteriales</taxon>
        <taxon>Clostridiaceae</taxon>
        <taxon>Clostridium</taxon>
    </lineage>
</organism>
<dbReference type="PANTHER" id="PTHR30121">
    <property type="entry name" value="UNCHARACTERIZED PROTEIN YJGR-RELATED"/>
    <property type="match status" value="1"/>
</dbReference>
<name>A0A1V4III7_9CLOT</name>
<dbReference type="SUPFAM" id="SSF52540">
    <property type="entry name" value="P-loop containing nucleoside triphosphate hydrolases"/>
    <property type="match status" value="1"/>
</dbReference>
<feature type="domain" description="TraG P-loop" evidence="1">
    <location>
        <begin position="245"/>
        <end position="559"/>
    </location>
</feature>
<dbReference type="Gene3D" id="1.10.8.730">
    <property type="match status" value="1"/>
</dbReference>
<accession>A0A1V4III7</accession>
<dbReference type="Pfam" id="PF19044">
    <property type="entry name" value="P-loop_TraG"/>
    <property type="match status" value="1"/>
</dbReference>
<dbReference type="STRING" id="1450648.CLORY_31080"/>
<keyword evidence="3" id="KW-1185">Reference proteome</keyword>
<evidence type="ECO:0000259" key="1">
    <source>
        <dbReference type="Pfam" id="PF19044"/>
    </source>
</evidence>